<organism evidence="1">
    <name type="scientific">Anguilla anguilla</name>
    <name type="common">European freshwater eel</name>
    <name type="synonym">Muraena anguilla</name>
    <dbReference type="NCBI Taxonomy" id="7936"/>
    <lineage>
        <taxon>Eukaryota</taxon>
        <taxon>Metazoa</taxon>
        <taxon>Chordata</taxon>
        <taxon>Craniata</taxon>
        <taxon>Vertebrata</taxon>
        <taxon>Euteleostomi</taxon>
        <taxon>Actinopterygii</taxon>
        <taxon>Neopterygii</taxon>
        <taxon>Teleostei</taxon>
        <taxon>Anguilliformes</taxon>
        <taxon>Anguillidae</taxon>
        <taxon>Anguilla</taxon>
    </lineage>
</organism>
<proteinExistence type="predicted"/>
<evidence type="ECO:0000313" key="1">
    <source>
        <dbReference type="EMBL" id="JAH84731.1"/>
    </source>
</evidence>
<reference evidence="1" key="2">
    <citation type="journal article" date="2015" name="Fish Shellfish Immunol.">
        <title>Early steps in the European eel (Anguilla anguilla)-Vibrio vulnificus interaction in the gills: Role of the RtxA13 toxin.</title>
        <authorList>
            <person name="Callol A."/>
            <person name="Pajuelo D."/>
            <person name="Ebbesson L."/>
            <person name="Teles M."/>
            <person name="MacKenzie S."/>
            <person name="Amaro C."/>
        </authorList>
    </citation>
    <scope>NUCLEOTIDE SEQUENCE</scope>
</reference>
<reference evidence="1" key="1">
    <citation type="submission" date="2014-11" db="EMBL/GenBank/DDBJ databases">
        <authorList>
            <person name="Amaro Gonzalez C."/>
        </authorList>
    </citation>
    <scope>NUCLEOTIDE SEQUENCE</scope>
</reference>
<dbReference type="AlphaFoldDB" id="A0A0E9W370"/>
<protein>
    <submittedName>
        <fullName evidence="1">Uncharacterized protein</fullName>
    </submittedName>
</protein>
<name>A0A0E9W370_ANGAN</name>
<sequence>MTSNFTYTKKKQKQLIWTSMLLFLL</sequence>
<dbReference type="EMBL" id="GBXM01023846">
    <property type="protein sequence ID" value="JAH84731.1"/>
    <property type="molecule type" value="Transcribed_RNA"/>
</dbReference>
<accession>A0A0E9W370</accession>